<comment type="caution">
    <text evidence="6">The sequence shown here is derived from an EMBL/GenBank/DDBJ whole genome shotgun (WGS) entry which is preliminary data.</text>
</comment>
<evidence type="ECO:0000313" key="7">
    <source>
        <dbReference type="Proteomes" id="UP001498501"/>
    </source>
</evidence>
<comment type="similarity">
    <text evidence="1">Belongs to the 'phage' integrase family.</text>
</comment>
<keyword evidence="2" id="KW-0229">DNA integration</keyword>
<evidence type="ECO:0000256" key="2">
    <source>
        <dbReference type="ARBA" id="ARBA00022908"/>
    </source>
</evidence>
<dbReference type="Gene3D" id="1.10.443.10">
    <property type="entry name" value="Intergrase catalytic core"/>
    <property type="match status" value="1"/>
</dbReference>
<evidence type="ECO:0000313" key="6">
    <source>
        <dbReference type="EMBL" id="MEK0251986.1"/>
    </source>
</evidence>
<feature type="domain" description="Tyr recombinase" evidence="5">
    <location>
        <begin position="194"/>
        <end position="399"/>
    </location>
</feature>
<dbReference type="Pfam" id="PF00589">
    <property type="entry name" value="Phage_integrase"/>
    <property type="match status" value="1"/>
</dbReference>
<dbReference type="RefSeq" id="WP_340474404.1">
    <property type="nucleotide sequence ID" value="NZ_JBBMLE010000015.1"/>
</dbReference>
<dbReference type="InterPro" id="IPR002104">
    <property type="entry name" value="Integrase_catalytic"/>
</dbReference>
<gene>
    <name evidence="6" type="ORF">WM018_05505</name>
</gene>
<dbReference type="SUPFAM" id="SSF56349">
    <property type="entry name" value="DNA breaking-rejoining enzymes"/>
    <property type="match status" value="1"/>
</dbReference>
<organism evidence="6 7">
    <name type="scientific">Acinetobacter junii</name>
    <dbReference type="NCBI Taxonomy" id="40215"/>
    <lineage>
        <taxon>Bacteria</taxon>
        <taxon>Pseudomonadati</taxon>
        <taxon>Pseudomonadota</taxon>
        <taxon>Gammaproteobacteria</taxon>
        <taxon>Moraxellales</taxon>
        <taxon>Moraxellaceae</taxon>
        <taxon>Acinetobacter</taxon>
    </lineage>
</organism>
<accession>A0ABU8ZFC9</accession>
<dbReference type="InterPro" id="IPR050090">
    <property type="entry name" value="Tyrosine_recombinase_XerCD"/>
</dbReference>
<evidence type="ECO:0000256" key="4">
    <source>
        <dbReference type="ARBA" id="ARBA00023172"/>
    </source>
</evidence>
<evidence type="ECO:0000259" key="5">
    <source>
        <dbReference type="PROSITE" id="PS51898"/>
    </source>
</evidence>
<sequence>MIKRSIKNFIASDGQPMVVLIDENRIPLFHPNIYAMTKFRTLGRQVSTTEKNLYCIGMAHLWATIHNIDLEHAILNAKFLTIEQLQDLAFFLRLKRKKQNELLIQKIESQPLNPKQIAKKIENIIYMPTEPSIQKTTTTATEGAFRIKAVYQYFKFLLQRSKHRFNKDTIDSFEQNLIYFNSLAPKDKNNGDQDVLEGLNKSEQNIITEIIQPTHPNNPFRSTFLKHRNQLIYEIFLSTGMRRSELRFLKIEDIDFRTRQIHIRVSKTKERTVPCSSNTCELFHQFITRHITKIPFKNRKHGYLFTTETGQHLSNDAINLIFRTLQKQADISTYITPHTMRRTWNDNFSLLIDSLPADQRPNQEQEKQIRNRLMGWSSISEMSSRYSRRSIREKADELGELLANSIAQNKG</sequence>
<keyword evidence="3" id="KW-0238">DNA-binding</keyword>
<proteinExistence type="inferred from homology"/>
<dbReference type="PROSITE" id="PS51898">
    <property type="entry name" value="TYR_RECOMBINASE"/>
    <property type="match status" value="1"/>
</dbReference>
<dbReference type="InterPro" id="IPR013762">
    <property type="entry name" value="Integrase-like_cat_sf"/>
</dbReference>
<keyword evidence="7" id="KW-1185">Reference proteome</keyword>
<evidence type="ECO:0000256" key="1">
    <source>
        <dbReference type="ARBA" id="ARBA00008857"/>
    </source>
</evidence>
<reference evidence="6 7" key="1">
    <citation type="submission" date="2024-03" db="EMBL/GenBank/DDBJ databases">
        <title>Cross-transmission of Acinetobacter junii carrying blaOXA-58 in a neonatal intensive care unit.</title>
        <authorList>
            <person name="Bour M."/>
            <person name="Potron A."/>
            <person name="Lecointe D."/>
        </authorList>
    </citation>
    <scope>NUCLEOTIDE SEQUENCE [LARGE SCALE GENOMIC DNA]</scope>
    <source>
        <strain evidence="6 7">21A3096 case 1</strain>
    </source>
</reference>
<dbReference type="Proteomes" id="UP001498501">
    <property type="component" value="Unassembled WGS sequence"/>
</dbReference>
<protein>
    <submittedName>
        <fullName evidence="6">Tyrosine-type recombinase/integrase</fullName>
    </submittedName>
</protein>
<dbReference type="EMBL" id="JBBMLE010000015">
    <property type="protein sequence ID" value="MEK0251986.1"/>
    <property type="molecule type" value="Genomic_DNA"/>
</dbReference>
<dbReference type="InterPro" id="IPR011010">
    <property type="entry name" value="DNA_brk_join_enz"/>
</dbReference>
<dbReference type="CDD" id="cd00397">
    <property type="entry name" value="DNA_BRE_C"/>
    <property type="match status" value="1"/>
</dbReference>
<evidence type="ECO:0000256" key="3">
    <source>
        <dbReference type="ARBA" id="ARBA00023125"/>
    </source>
</evidence>
<name>A0ABU8ZFC9_ACIJU</name>
<dbReference type="PANTHER" id="PTHR30349:SF41">
    <property type="entry name" value="INTEGRASE_RECOMBINASE PROTEIN MJ0367-RELATED"/>
    <property type="match status" value="1"/>
</dbReference>
<dbReference type="PANTHER" id="PTHR30349">
    <property type="entry name" value="PHAGE INTEGRASE-RELATED"/>
    <property type="match status" value="1"/>
</dbReference>
<keyword evidence="4" id="KW-0233">DNA recombination</keyword>